<feature type="region of interest" description="Disordered" evidence="2">
    <location>
        <begin position="1"/>
        <end position="33"/>
    </location>
</feature>
<name>A0AAV7PY36_PLEWA</name>
<organism evidence="3 4">
    <name type="scientific">Pleurodeles waltl</name>
    <name type="common">Iberian ribbed newt</name>
    <dbReference type="NCBI Taxonomy" id="8319"/>
    <lineage>
        <taxon>Eukaryota</taxon>
        <taxon>Metazoa</taxon>
        <taxon>Chordata</taxon>
        <taxon>Craniata</taxon>
        <taxon>Vertebrata</taxon>
        <taxon>Euteleostomi</taxon>
        <taxon>Amphibia</taxon>
        <taxon>Batrachia</taxon>
        <taxon>Caudata</taxon>
        <taxon>Salamandroidea</taxon>
        <taxon>Salamandridae</taxon>
        <taxon>Pleurodelinae</taxon>
        <taxon>Pleurodeles</taxon>
    </lineage>
</organism>
<dbReference type="Proteomes" id="UP001066276">
    <property type="component" value="Chromosome 7"/>
</dbReference>
<evidence type="ECO:0000313" key="4">
    <source>
        <dbReference type="Proteomes" id="UP001066276"/>
    </source>
</evidence>
<feature type="coiled-coil region" evidence="1">
    <location>
        <begin position="45"/>
        <end position="79"/>
    </location>
</feature>
<evidence type="ECO:0000313" key="3">
    <source>
        <dbReference type="EMBL" id="KAJ1130595.1"/>
    </source>
</evidence>
<evidence type="ECO:0008006" key="5">
    <source>
        <dbReference type="Google" id="ProtNLM"/>
    </source>
</evidence>
<keyword evidence="1" id="KW-0175">Coiled coil</keyword>
<evidence type="ECO:0000256" key="2">
    <source>
        <dbReference type="SAM" id="MobiDB-lite"/>
    </source>
</evidence>
<feature type="compositionally biased region" description="Polar residues" evidence="2">
    <location>
        <begin position="9"/>
        <end position="18"/>
    </location>
</feature>
<sequence length="85" mass="9509">MLSRHTDVPATNAQSSATPKEAREGEGANGPVTHPFMEVLFTSLKDDLQMIKKDLSQDIKAIRKDLTEMDDRVSALEDREPPQEE</sequence>
<protein>
    <recommendedName>
        <fullName evidence="5">Heat shock factor binding protein 1</fullName>
    </recommendedName>
</protein>
<reference evidence="3" key="1">
    <citation type="journal article" date="2022" name="bioRxiv">
        <title>Sequencing and chromosome-scale assembly of the giantPleurodeles waltlgenome.</title>
        <authorList>
            <person name="Brown T."/>
            <person name="Elewa A."/>
            <person name="Iarovenko S."/>
            <person name="Subramanian E."/>
            <person name="Araus A.J."/>
            <person name="Petzold A."/>
            <person name="Susuki M."/>
            <person name="Suzuki K.-i.T."/>
            <person name="Hayashi T."/>
            <person name="Toyoda A."/>
            <person name="Oliveira C."/>
            <person name="Osipova E."/>
            <person name="Leigh N.D."/>
            <person name="Simon A."/>
            <person name="Yun M.H."/>
        </authorList>
    </citation>
    <scope>NUCLEOTIDE SEQUENCE</scope>
    <source>
        <strain evidence="3">20211129_DDA</strain>
        <tissue evidence="3">Liver</tissue>
    </source>
</reference>
<dbReference type="AlphaFoldDB" id="A0AAV7PY36"/>
<keyword evidence="4" id="KW-1185">Reference proteome</keyword>
<comment type="caution">
    <text evidence="3">The sequence shown here is derived from an EMBL/GenBank/DDBJ whole genome shotgun (WGS) entry which is preliminary data.</text>
</comment>
<dbReference type="EMBL" id="JANPWB010000011">
    <property type="protein sequence ID" value="KAJ1130595.1"/>
    <property type="molecule type" value="Genomic_DNA"/>
</dbReference>
<accession>A0AAV7PY36</accession>
<gene>
    <name evidence="3" type="ORF">NDU88_008946</name>
</gene>
<evidence type="ECO:0000256" key="1">
    <source>
        <dbReference type="SAM" id="Coils"/>
    </source>
</evidence>
<proteinExistence type="predicted"/>